<accession>A0ABP7ZGC4</accession>
<comment type="subcellular location">
    <subcellularLocation>
        <location evidence="2">Cell membrane</location>
        <topology evidence="2">Single-pass type II membrane protein</topology>
    </subcellularLocation>
    <subcellularLocation>
        <location evidence="6">Membrane</location>
        <topology evidence="6">Single-pass type II membrane protein</topology>
    </subcellularLocation>
</comment>
<evidence type="ECO:0000256" key="1">
    <source>
        <dbReference type="ARBA" id="ARBA00000677"/>
    </source>
</evidence>
<evidence type="ECO:0000313" key="8">
    <source>
        <dbReference type="EMBL" id="GAA4156879.1"/>
    </source>
</evidence>
<proteinExistence type="inferred from homology"/>
<evidence type="ECO:0000313" key="9">
    <source>
        <dbReference type="Proteomes" id="UP001415169"/>
    </source>
</evidence>
<sequence>MAESMTEPAATRGADRTANRSKGRAVWLFIRDIIVIFIVALLVSFLIKTFLIRSFYIPSASMEDTLMGGPGAPDNDRIIVNELEPKLLPVHRGDIVVFTDPGGWLNGSENVQTPEPTNPVARGLSNFFTFIGLGTADSDNHLVKRVIGVPGDHVVCCNVLNQLTVNGVPLKEPYTTVQPGEQAAGQKFDVTVPPGKLWVLGDNRSDSEDSSAHQNLPSKGFVPEKDVVGRAFVISWPISRWSWLSNYPEVFRGVEKKGS</sequence>
<evidence type="ECO:0000256" key="4">
    <source>
        <dbReference type="ARBA" id="ARBA00013208"/>
    </source>
</evidence>
<evidence type="ECO:0000256" key="6">
    <source>
        <dbReference type="RuleBase" id="RU362042"/>
    </source>
</evidence>
<evidence type="ECO:0000256" key="5">
    <source>
        <dbReference type="ARBA" id="ARBA00022801"/>
    </source>
</evidence>
<evidence type="ECO:0000259" key="7">
    <source>
        <dbReference type="Pfam" id="PF10502"/>
    </source>
</evidence>
<dbReference type="InterPro" id="IPR000223">
    <property type="entry name" value="Pept_S26A_signal_pept_1"/>
</dbReference>
<keyword evidence="5 6" id="KW-0378">Hydrolase</keyword>
<dbReference type="NCBIfam" id="TIGR02227">
    <property type="entry name" value="sigpep_I_bact"/>
    <property type="match status" value="1"/>
</dbReference>
<dbReference type="Pfam" id="PF10502">
    <property type="entry name" value="Peptidase_S26"/>
    <property type="match status" value="1"/>
</dbReference>
<dbReference type="InterPro" id="IPR036286">
    <property type="entry name" value="LexA/Signal_pep-like_sf"/>
</dbReference>
<evidence type="ECO:0000256" key="3">
    <source>
        <dbReference type="ARBA" id="ARBA00009370"/>
    </source>
</evidence>
<reference evidence="8" key="1">
    <citation type="journal article" date="2014" name="Int. J. Syst. Evol. Microbiol.">
        <title>Complete genome of a new Firmicutes species belonging to the dominant human colonic microbiota ('Ruminococcus bicirculans') reveals two chromosomes and a selective capacity to utilize plant glucans.</title>
        <authorList>
            <consortium name="NISC Comparative Sequencing Program"/>
            <person name="Wegmann U."/>
            <person name="Louis P."/>
            <person name="Goesmann A."/>
            <person name="Henrissat B."/>
            <person name="Duncan S.H."/>
            <person name="Flint H.J."/>
        </authorList>
    </citation>
    <scope>NUCLEOTIDE SEQUENCE</scope>
    <source>
        <strain evidence="8">JCM 17590</strain>
    </source>
</reference>
<keyword evidence="6" id="KW-0812">Transmembrane</keyword>
<dbReference type="PROSITE" id="PS00761">
    <property type="entry name" value="SPASE_I_3"/>
    <property type="match status" value="1"/>
</dbReference>
<dbReference type="Proteomes" id="UP001415169">
    <property type="component" value="Unassembled WGS sequence"/>
</dbReference>
<gene>
    <name evidence="8" type="primary">lepB</name>
    <name evidence="8" type="ORF">GCM10022286_07810</name>
</gene>
<dbReference type="PANTHER" id="PTHR43390:SF1">
    <property type="entry name" value="CHLOROPLAST PROCESSING PEPTIDASE"/>
    <property type="match status" value="1"/>
</dbReference>
<evidence type="ECO:0000256" key="2">
    <source>
        <dbReference type="ARBA" id="ARBA00004401"/>
    </source>
</evidence>
<dbReference type="EC" id="3.4.21.89" evidence="4 6"/>
<feature type="transmembrane region" description="Helical" evidence="6">
    <location>
        <begin position="25"/>
        <end position="47"/>
    </location>
</feature>
<feature type="domain" description="Peptidase S26" evidence="7">
    <location>
        <begin position="31"/>
        <end position="236"/>
    </location>
</feature>
<dbReference type="Gene3D" id="2.10.109.10">
    <property type="entry name" value="Umud Fragment, subunit A"/>
    <property type="match status" value="1"/>
</dbReference>
<keyword evidence="6" id="KW-0645">Protease</keyword>
<reference evidence="8" key="2">
    <citation type="submission" date="2023-12" db="EMBL/GenBank/DDBJ databases">
        <authorList>
            <person name="Sun Q."/>
            <person name="Inoue M."/>
        </authorList>
    </citation>
    <scope>NUCLEOTIDE SEQUENCE</scope>
    <source>
        <strain evidence="8">JCM 17590</strain>
    </source>
</reference>
<dbReference type="CDD" id="cd06530">
    <property type="entry name" value="S26_SPase_I"/>
    <property type="match status" value="1"/>
</dbReference>
<keyword evidence="6" id="KW-0472">Membrane</keyword>
<dbReference type="InterPro" id="IPR019533">
    <property type="entry name" value="Peptidase_S26"/>
</dbReference>
<dbReference type="RefSeq" id="WP_344790427.1">
    <property type="nucleotide sequence ID" value="NZ_BAABBV010000001.1"/>
</dbReference>
<dbReference type="SUPFAM" id="SSF51306">
    <property type="entry name" value="LexA/Signal peptidase"/>
    <property type="match status" value="1"/>
</dbReference>
<dbReference type="InterPro" id="IPR019758">
    <property type="entry name" value="Pept_S26A_signal_pept_1_CS"/>
</dbReference>
<protein>
    <recommendedName>
        <fullName evidence="4 6">Signal peptidase I</fullName>
        <ecNumber evidence="4 6">3.4.21.89</ecNumber>
    </recommendedName>
</protein>
<organism evidence="8 9">
    <name type="scientific">Gryllotalpicola daejeonensis</name>
    <dbReference type="NCBI Taxonomy" id="993087"/>
    <lineage>
        <taxon>Bacteria</taxon>
        <taxon>Bacillati</taxon>
        <taxon>Actinomycetota</taxon>
        <taxon>Actinomycetes</taxon>
        <taxon>Micrococcales</taxon>
        <taxon>Microbacteriaceae</taxon>
        <taxon>Gryllotalpicola</taxon>
    </lineage>
</organism>
<dbReference type="EMBL" id="BAABBV010000001">
    <property type="protein sequence ID" value="GAA4156879.1"/>
    <property type="molecule type" value="Genomic_DNA"/>
</dbReference>
<comment type="caution">
    <text evidence="8">The sequence shown here is derived from an EMBL/GenBank/DDBJ whole genome shotgun (WGS) entry which is preliminary data.</text>
</comment>
<name>A0ABP7ZGC4_9MICO</name>
<comment type="catalytic activity">
    <reaction evidence="1 6">
        <text>Cleavage of hydrophobic, N-terminal signal or leader sequences from secreted and periplasmic proteins.</text>
        <dbReference type="EC" id="3.4.21.89"/>
    </reaction>
</comment>
<keyword evidence="6" id="KW-1133">Transmembrane helix</keyword>
<comment type="similarity">
    <text evidence="3 6">Belongs to the peptidase S26 family.</text>
</comment>
<dbReference type="PRINTS" id="PR00727">
    <property type="entry name" value="LEADERPTASE"/>
</dbReference>
<keyword evidence="9" id="KW-1185">Reference proteome</keyword>
<dbReference type="PANTHER" id="PTHR43390">
    <property type="entry name" value="SIGNAL PEPTIDASE I"/>
    <property type="match status" value="1"/>
</dbReference>